<dbReference type="NCBIfam" id="NF003027">
    <property type="entry name" value="PRK03906.1"/>
    <property type="match status" value="2"/>
</dbReference>
<comment type="similarity">
    <text evidence="4 9">Belongs to the mannonate dehydratase family.</text>
</comment>
<comment type="cofactor">
    <cofactor evidence="9">
        <name>Fe(2+)</name>
        <dbReference type="ChEBI" id="CHEBI:29033"/>
    </cofactor>
    <cofactor evidence="9">
        <name>Mn(2+)</name>
        <dbReference type="ChEBI" id="CHEBI:29035"/>
    </cofactor>
</comment>
<dbReference type="InterPro" id="IPR036237">
    <property type="entry name" value="Xyl_isomerase-like_sf"/>
</dbReference>
<dbReference type="HAMAP" id="MF_00106">
    <property type="entry name" value="UxuA"/>
    <property type="match status" value="1"/>
</dbReference>
<keyword evidence="7 9" id="KW-0464">Manganese</keyword>
<dbReference type="GO" id="GO:0008927">
    <property type="term" value="F:mannonate dehydratase activity"/>
    <property type="evidence" value="ECO:0007669"/>
    <property type="project" value="UniProtKB-EC"/>
</dbReference>
<evidence type="ECO:0000256" key="8">
    <source>
        <dbReference type="ARBA" id="ARBA00023239"/>
    </source>
</evidence>
<sequence>MDMSFRWYGEDDAVKLEDIRQIPFMKGIVTAIYNIPPGDVWPVEKVNELKKRIEAHGLTLNVIESVPVHEDIKLGLPSREHYIANYQATLRNLSKAGVKTVCYNFMPVFDWTRTAMEAPFPDGSHSLAFDQEAADVIDPLSGCLTLPGWDLSYQTDQLSELIVQFKRLTENDLMNNLIYFLEQVVPVAEEEDIKLALHPDDPPWSVFGLPRVVTNETNVAKLLRAVDSQANGLTFCTGSYGANPENNLISMIEMAKGRIHFVHARNVKWTGPKSFQETSHSIHDGSLLLIEVMEKLIETGYNGPIRPDHGRMIWGESGRPGYGLYDRALGASYLNGIIDTVKSRMKEGDQHAASISY</sequence>
<evidence type="ECO:0000256" key="2">
    <source>
        <dbReference type="ARBA" id="ARBA00002713"/>
    </source>
</evidence>
<organism evidence="10 11">
    <name type="scientific">Pontibacillus salicampi</name>
    <dbReference type="NCBI Taxonomy" id="1449801"/>
    <lineage>
        <taxon>Bacteria</taxon>
        <taxon>Bacillati</taxon>
        <taxon>Bacillota</taxon>
        <taxon>Bacilli</taxon>
        <taxon>Bacillales</taxon>
        <taxon>Bacillaceae</taxon>
        <taxon>Pontibacillus</taxon>
    </lineage>
</organism>
<dbReference type="PIRSF" id="PIRSF016049">
    <property type="entry name" value="Man_dehyd"/>
    <property type="match status" value="1"/>
</dbReference>
<keyword evidence="6 9" id="KW-0408">Iron</keyword>
<accession>A0ABV6LTZ1</accession>
<dbReference type="SUPFAM" id="SSF51658">
    <property type="entry name" value="Xylose isomerase-like"/>
    <property type="match status" value="1"/>
</dbReference>
<name>A0ABV6LTZ1_9BACI</name>
<evidence type="ECO:0000256" key="4">
    <source>
        <dbReference type="ARBA" id="ARBA00007389"/>
    </source>
</evidence>
<protein>
    <recommendedName>
        <fullName evidence="5 9">Mannonate dehydratase</fullName>
        <ecNumber evidence="5 9">4.2.1.8</ecNumber>
    </recommendedName>
    <alternativeName>
        <fullName evidence="9">D-mannonate hydro-lyase</fullName>
    </alternativeName>
</protein>
<reference evidence="10 11" key="1">
    <citation type="submission" date="2024-09" db="EMBL/GenBank/DDBJ databases">
        <authorList>
            <person name="Sun Q."/>
            <person name="Mori K."/>
        </authorList>
    </citation>
    <scope>NUCLEOTIDE SEQUENCE [LARGE SCALE GENOMIC DNA]</scope>
    <source>
        <strain evidence="10 11">NCAIM B.02529</strain>
    </source>
</reference>
<evidence type="ECO:0000256" key="5">
    <source>
        <dbReference type="ARBA" id="ARBA00012927"/>
    </source>
</evidence>
<keyword evidence="11" id="KW-1185">Reference proteome</keyword>
<evidence type="ECO:0000256" key="7">
    <source>
        <dbReference type="ARBA" id="ARBA00023211"/>
    </source>
</evidence>
<keyword evidence="8 9" id="KW-0456">Lyase</keyword>
<dbReference type="PANTHER" id="PTHR30387">
    <property type="entry name" value="MANNONATE DEHYDRATASE"/>
    <property type="match status" value="1"/>
</dbReference>
<dbReference type="RefSeq" id="WP_377351671.1">
    <property type="nucleotide sequence ID" value="NZ_JBHLTP010000023.1"/>
</dbReference>
<comment type="caution">
    <text evidence="10">The sequence shown here is derived from an EMBL/GenBank/DDBJ whole genome shotgun (WGS) entry which is preliminary data.</text>
</comment>
<dbReference type="Gene3D" id="3.20.20.150">
    <property type="entry name" value="Divalent-metal-dependent TIM barrel enzymes"/>
    <property type="match status" value="1"/>
</dbReference>
<comment type="function">
    <text evidence="2 9">Catalyzes the dehydration of D-mannonate.</text>
</comment>
<dbReference type="InterPro" id="IPR004628">
    <property type="entry name" value="Man_deHydtase"/>
</dbReference>
<comment type="catalytic activity">
    <reaction evidence="1 9">
        <text>D-mannonate = 2-dehydro-3-deoxy-D-gluconate + H2O</text>
        <dbReference type="Rhea" id="RHEA:20097"/>
        <dbReference type="ChEBI" id="CHEBI:15377"/>
        <dbReference type="ChEBI" id="CHEBI:17767"/>
        <dbReference type="ChEBI" id="CHEBI:57990"/>
        <dbReference type="EC" id="4.2.1.8"/>
    </reaction>
</comment>
<dbReference type="EC" id="4.2.1.8" evidence="5 9"/>
<evidence type="ECO:0000256" key="3">
    <source>
        <dbReference type="ARBA" id="ARBA00004892"/>
    </source>
</evidence>
<proteinExistence type="inferred from homology"/>
<evidence type="ECO:0000313" key="10">
    <source>
        <dbReference type="EMBL" id="MFC0525880.1"/>
    </source>
</evidence>
<gene>
    <name evidence="9" type="primary">uxuA</name>
    <name evidence="10" type="ORF">ACFFGV_20085</name>
</gene>
<evidence type="ECO:0000256" key="9">
    <source>
        <dbReference type="HAMAP-Rule" id="MF_00106"/>
    </source>
</evidence>
<dbReference type="Pfam" id="PF03786">
    <property type="entry name" value="UxuA"/>
    <property type="match status" value="1"/>
</dbReference>
<comment type="pathway">
    <text evidence="3 9">Carbohydrate metabolism; pentose and glucuronate interconversion.</text>
</comment>
<dbReference type="PANTHER" id="PTHR30387:SF2">
    <property type="entry name" value="MANNONATE DEHYDRATASE"/>
    <property type="match status" value="1"/>
</dbReference>
<evidence type="ECO:0000256" key="1">
    <source>
        <dbReference type="ARBA" id="ARBA00001794"/>
    </source>
</evidence>
<dbReference type="EMBL" id="JBHLTP010000023">
    <property type="protein sequence ID" value="MFC0525880.1"/>
    <property type="molecule type" value="Genomic_DNA"/>
</dbReference>
<dbReference type="Proteomes" id="UP001589836">
    <property type="component" value="Unassembled WGS sequence"/>
</dbReference>
<evidence type="ECO:0000313" key="11">
    <source>
        <dbReference type="Proteomes" id="UP001589836"/>
    </source>
</evidence>
<evidence type="ECO:0000256" key="6">
    <source>
        <dbReference type="ARBA" id="ARBA00023004"/>
    </source>
</evidence>